<evidence type="ECO:0000313" key="1">
    <source>
        <dbReference type="EMBL" id="GIY05040.1"/>
    </source>
</evidence>
<keyword evidence="2" id="KW-1185">Reference proteome</keyword>
<comment type="caution">
    <text evidence="1">The sequence shown here is derived from an EMBL/GenBank/DDBJ whole genome shotgun (WGS) entry which is preliminary data.</text>
</comment>
<organism evidence="1 2">
    <name type="scientific">Caerostris darwini</name>
    <dbReference type="NCBI Taxonomy" id="1538125"/>
    <lineage>
        <taxon>Eukaryota</taxon>
        <taxon>Metazoa</taxon>
        <taxon>Ecdysozoa</taxon>
        <taxon>Arthropoda</taxon>
        <taxon>Chelicerata</taxon>
        <taxon>Arachnida</taxon>
        <taxon>Araneae</taxon>
        <taxon>Araneomorphae</taxon>
        <taxon>Entelegynae</taxon>
        <taxon>Araneoidea</taxon>
        <taxon>Araneidae</taxon>
        <taxon>Caerostris</taxon>
    </lineage>
</organism>
<accession>A0AAV4Q6E7</accession>
<name>A0AAV4Q6E7_9ARAC</name>
<reference evidence="1 2" key="1">
    <citation type="submission" date="2021-06" db="EMBL/GenBank/DDBJ databases">
        <title>Caerostris darwini draft genome.</title>
        <authorList>
            <person name="Kono N."/>
            <person name="Arakawa K."/>
        </authorList>
    </citation>
    <scope>NUCLEOTIDE SEQUENCE [LARGE SCALE GENOMIC DNA]</scope>
</reference>
<protein>
    <submittedName>
        <fullName evidence="1">Uncharacterized protein</fullName>
    </submittedName>
</protein>
<dbReference type="EMBL" id="BPLQ01004024">
    <property type="protein sequence ID" value="GIY05040.1"/>
    <property type="molecule type" value="Genomic_DNA"/>
</dbReference>
<dbReference type="Proteomes" id="UP001054837">
    <property type="component" value="Unassembled WGS sequence"/>
</dbReference>
<proteinExistence type="predicted"/>
<evidence type="ECO:0000313" key="2">
    <source>
        <dbReference type="Proteomes" id="UP001054837"/>
    </source>
</evidence>
<dbReference type="AlphaFoldDB" id="A0AAV4Q6E7"/>
<sequence>MRFYPNSNSKFMAQYQVTLLMGRRTQTSIPDCILIVTDFRLNGNFENVHECLASTTALWEFFLCFLAPHSSPVCGLFVVNHEHKFIREIRAPPMFIKLKTETRTSVSFNEFFTC</sequence>
<gene>
    <name evidence="1" type="ORF">CDAR_464711</name>
</gene>